<organism evidence="16 17">
    <name type="scientific">Acetobacter conturbans</name>
    <dbReference type="NCBI Taxonomy" id="1737472"/>
    <lineage>
        <taxon>Bacteria</taxon>
        <taxon>Pseudomonadati</taxon>
        <taxon>Pseudomonadota</taxon>
        <taxon>Alphaproteobacteria</taxon>
        <taxon>Acetobacterales</taxon>
        <taxon>Acetobacteraceae</taxon>
        <taxon>Acetobacter</taxon>
    </lineage>
</organism>
<dbReference type="InterPro" id="IPR022567">
    <property type="entry name" value="DUF3459"/>
</dbReference>
<evidence type="ECO:0000313" key="17">
    <source>
        <dbReference type="Proteomes" id="UP000631653"/>
    </source>
</evidence>
<dbReference type="PIRSF" id="PIRSF006337">
    <property type="entry name" value="Trehalose_TreZ"/>
    <property type="match status" value="1"/>
</dbReference>
<evidence type="ECO:0000256" key="9">
    <source>
        <dbReference type="ARBA" id="ARBA00023295"/>
    </source>
</evidence>
<evidence type="ECO:0000256" key="13">
    <source>
        <dbReference type="NCBIfam" id="TIGR02402"/>
    </source>
</evidence>
<dbReference type="InterPro" id="IPR017853">
    <property type="entry name" value="GH"/>
</dbReference>
<sequence length="593" mass="67062">MSCIFRHTRRQGATILTPERTRFRLWAPSSAAVTLEPEGWPPIEMTPENDGWFCCETPTGAGLRYQYRIASGLLVPDPASTCQPDDVHGPSVVTDPASYCWQESEWKGRPWEEAVIYEIHVGLAGGYAALAKDLPRLAELGITAIELMPVAEFPGERNWGYDGVFPFAPESSYGSPDDLKALIDNAHALGLMIFLDVVYNHFGPDGNFIEQYARPFFMQDRTTPWGHAIDFRQRAVRDFFINNALYWLMEFRFDGLRLDAVQAIDDQSWLEELRDAVTATIEAGRHVHLILENENNDAALLRAGFTAQWNDDGHNALHVILTGESEGYYGNFSDHPCDDLATVLQEGFCFQGQRSPVTGKSRGFSSADLPSEKFIFFLQNHDQTGNRALGERLTVLARPDMLEVAYTLMLLSPQIPQLFFGEEWGCRTPFFFFTSHNPELARIVREGRRQEFASFSHFQNPQQRSSIPDPNDVATFEHSRPDQSEIEQPQHRAWLDRTRELLALRHQHIVPRLKNAHGLDVRRLGHHACALLARWTMADDAILNIAFNLGDVTVLLPARPLYSPIHALRTSTASQELPPAGLLVWLEENPHHV</sequence>
<evidence type="ECO:0000256" key="10">
    <source>
        <dbReference type="ARBA" id="ARBA00032057"/>
    </source>
</evidence>
<dbReference type="RefSeq" id="WP_173570315.1">
    <property type="nucleotide sequence ID" value="NZ_WOSY01000008.1"/>
</dbReference>
<keyword evidence="17" id="KW-1185">Reference proteome</keyword>
<gene>
    <name evidence="16" type="primary">treZ</name>
    <name evidence="16" type="ORF">GOB81_10250</name>
</gene>
<keyword evidence="9 14" id="KW-0326">Glycosidase</keyword>
<dbReference type="Gene3D" id="2.60.40.10">
    <property type="entry name" value="Immunoglobulins"/>
    <property type="match status" value="1"/>
</dbReference>
<evidence type="ECO:0000256" key="4">
    <source>
        <dbReference type="ARBA" id="ARBA00012268"/>
    </source>
</evidence>
<comment type="caution">
    <text evidence="16">The sequence shown here is derived from an EMBL/GenBank/DDBJ whole genome shotgun (WGS) entry which is preliminary data.</text>
</comment>
<dbReference type="NCBIfam" id="TIGR02402">
    <property type="entry name" value="trehalose_TreZ"/>
    <property type="match status" value="1"/>
</dbReference>
<evidence type="ECO:0000256" key="11">
    <source>
        <dbReference type="ARBA" id="ARBA00033284"/>
    </source>
</evidence>
<dbReference type="CDD" id="cd11325">
    <property type="entry name" value="AmyAc_GTHase"/>
    <property type="match status" value="1"/>
</dbReference>
<dbReference type="EMBL" id="WOSY01000008">
    <property type="protein sequence ID" value="NHN89011.1"/>
    <property type="molecule type" value="Genomic_DNA"/>
</dbReference>
<comment type="catalytic activity">
    <reaction evidence="12 14">
        <text>hydrolysis of (1-&gt;4)-alpha-D-glucosidic linkage in 4-alpha-D-[(1-&gt;4)-alpha-D-glucanosyl]n trehalose to yield trehalose and (1-&gt;4)-alpha-D-glucan.</text>
        <dbReference type="EC" id="3.2.1.141"/>
    </reaction>
</comment>
<evidence type="ECO:0000256" key="2">
    <source>
        <dbReference type="ARBA" id="ARBA00005199"/>
    </source>
</evidence>
<dbReference type="InterPro" id="IPR006047">
    <property type="entry name" value="GH13_cat_dom"/>
</dbReference>
<comment type="subcellular location">
    <subcellularLocation>
        <location evidence="1">Cytoplasm</location>
    </subcellularLocation>
</comment>
<dbReference type="SUPFAM" id="SSF81296">
    <property type="entry name" value="E set domains"/>
    <property type="match status" value="1"/>
</dbReference>
<evidence type="ECO:0000256" key="7">
    <source>
        <dbReference type="ARBA" id="ARBA00022801"/>
    </source>
</evidence>
<dbReference type="InterPro" id="IPR014756">
    <property type="entry name" value="Ig_E-set"/>
</dbReference>
<comment type="similarity">
    <text evidence="3 14">Belongs to the glycosyl hydrolase 13 family.</text>
</comment>
<evidence type="ECO:0000256" key="12">
    <source>
        <dbReference type="ARBA" id="ARBA00034013"/>
    </source>
</evidence>
<protein>
    <recommendedName>
        <fullName evidence="5 13">Malto-oligosyltrehalose trehalohydrolase</fullName>
        <shortName evidence="14">MTHase</shortName>
        <ecNumber evidence="4 13">3.2.1.141</ecNumber>
    </recommendedName>
    <alternativeName>
        <fullName evidence="11 14">4-alpha-D-((1-&gt;4)-alpha-D-glucano)trehalose trehalohydrolase</fullName>
    </alternativeName>
    <alternativeName>
        <fullName evidence="10 14">Maltooligosyl trehalose trehalohydrolase</fullName>
    </alternativeName>
</protein>
<dbReference type="Pfam" id="PF00128">
    <property type="entry name" value="Alpha-amylase"/>
    <property type="match status" value="1"/>
</dbReference>
<name>A0ABX0JZV7_9PROT</name>
<reference evidence="16 17" key="1">
    <citation type="journal article" date="2020" name="Int. J. Syst. Evol. Microbiol.">
        <title>Novel acetic acid bacteria from cider fermentations: Acetobacter conturbans sp. nov. and Acetobacter fallax sp. nov.</title>
        <authorList>
            <person name="Sombolestani A.S."/>
            <person name="Cleenwerck I."/>
            <person name="Cnockaert M."/>
            <person name="Borremans W."/>
            <person name="Wieme A.D."/>
            <person name="De Vuyst L."/>
            <person name="Vandamme P."/>
        </authorList>
    </citation>
    <scope>NUCLEOTIDE SEQUENCE [LARGE SCALE GENOMIC DNA]</scope>
    <source>
        <strain evidence="16 17">LMG 1627</strain>
    </source>
</reference>
<proteinExistence type="inferred from homology"/>
<dbReference type="EC" id="3.2.1.141" evidence="4 13"/>
<dbReference type="InterPro" id="IPR044901">
    <property type="entry name" value="Trehalose_TreZ_E-set_sf"/>
</dbReference>
<evidence type="ECO:0000256" key="6">
    <source>
        <dbReference type="ARBA" id="ARBA00022490"/>
    </source>
</evidence>
<dbReference type="Proteomes" id="UP000631653">
    <property type="component" value="Unassembled WGS sequence"/>
</dbReference>
<dbReference type="InterPro" id="IPR013783">
    <property type="entry name" value="Ig-like_fold"/>
</dbReference>
<dbReference type="CDD" id="cd02853">
    <property type="entry name" value="E_set_MTHase_like_N"/>
    <property type="match status" value="1"/>
</dbReference>
<dbReference type="InterPro" id="IPR012768">
    <property type="entry name" value="Trehalose_TreZ"/>
</dbReference>
<keyword evidence="6" id="KW-0963">Cytoplasm</keyword>
<accession>A0ABX0JZV7</accession>
<dbReference type="SMART" id="SM00642">
    <property type="entry name" value="Aamy"/>
    <property type="match status" value="1"/>
</dbReference>
<dbReference type="PANTHER" id="PTHR43651:SF11">
    <property type="entry name" value="MALTO-OLIGOSYLTREHALOSE TREHALOHYDROLASE"/>
    <property type="match status" value="1"/>
</dbReference>
<dbReference type="Gene3D" id="3.20.20.80">
    <property type="entry name" value="Glycosidases"/>
    <property type="match status" value="1"/>
</dbReference>
<evidence type="ECO:0000256" key="8">
    <source>
        <dbReference type="ARBA" id="ARBA00023277"/>
    </source>
</evidence>
<evidence type="ECO:0000259" key="15">
    <source>
        <dbReference type="SMART" id="SM00642"/>
    </source>
</evidence>
<comment type="pathway">
    <text evidence="2 14">Glycan biosynthesis; trehalose biosynthesis.</text>
</comment>
<evidence type="ECO:0000256" key="14">
    <source>
        <dbReference type="PIRNR" id="PIRNR006337"/>
    </source>
</evidence>
<dbReference type="Gene3D" id="1.10.10.760">
    <property type="entry name" value="E-set domains of sugar-utilizing enzymes"/>
    <property type="match status" value="1"/>
</dbReference>
<dbReference type="SUPFAM" id="SSF51445">
    <property type="entry name" value="(Trans)glycosidases"/>
    <property type="match status" value="1"/>
</dbReference>
<feature type="domain" description="Glycosyl hydrolase family 13 catalytic" evidence="15">
    <location>
        <begin position="118"/>
        <end position="449"/>
    </location>
</feature>
<dbReference type="Pfam" id="PF11941">
    <property type="entry name" value="DUF3459"/>
    <property type="match status" value="1"/>
</dbReference>
<keyword evidence="8" id="KW-0119">Carbohydrate metabolism</keyword>
<evidence type="ECO:0000256" key="1">
    <source>
        <dbReference type="ARBA" id="ARBA00004496"/>
    </source>
</evidence>
<evidence type="ECO:0000256" key="3">
    <source>
        <dbReference type="ARBA" id="ARBA00008061"/>
    </source>
</evidence>
<dbReference type="PANTHER" id="PTHR43651">
    <property type="entry name" value="1,4-ALPHA-GLUCAN-BRANCHING ENZYME"/>
    <property type="match status" value="1"/>
</dbReference>
<evidence type="ECO:0000256" key="5">
    <source>
        <dbReference type="ARBA" id="ARBA00015938"/>
    </source>
</evidence>
<keyword evidence="7 14" id="KW-0378">Hydrolase</keyword>
<evidence type="ECO:0000313" key="16">
    <source>
        <dbReference type="EMBL" id="NHN89011.1"/>
    </source>
</evidence>